<dbReference type="SUPFAM" id="SSF54665">
    <property type="entry name" value="CO dehydrogenase molybdoprotein N-domain-like"/>
    <property type="match status" value="1"/>
</dbReference>
<dbReference type="GO" id="GO:0016491">
    <property type="term" value="F:oxidoreductase activity"/>
    <property type="evidence" value="ECO:0007669"/>
    <property type="project" value="UniProtKB-KW"/>
</dbReference>
<dbReference type="SMART" id="SM01008">
    <property type="entry name" value="Ald_Xan_dh_C"/>
    <property type="match status" value="1"/>
</dbReference>
<dbReference type="SUPFAM" id="SSF56003">
    <property type="entry name" value="Molybdenum cofactor-binding domain"/>
    <property type="match status" value="1"/>
</dbReference>
<keyword evidence="2" id="KW-0560">Oxidoreductase</keyword>
<evidence type="ECO:0000313" key="5">
    <source>
        <dbReference type="Proteomes" id="UP000237916"/>
    </source>
</evidence>
<keyword evidence="5" id="KW-1185">Reference proteome</keyword>
<dbReference type="PANTHER" id="PTHR11908:SF132">
    <property type="entry name" value="ALDEHYDE OXIDASE 1-RELATED"/>
    <property type="match status" value="1"/>
</dbReference>
<dbReference type="InterPro" id="IPR000674">
    <property type="entry name" value="Ald_Oxase/Xan_DH_a/b"/>
</dbReference>
<reference evidence="4 5" key="1">
    <citation type="submission" date="2018-01" db="EMBL/GenBank/DDBJ databases">
        <title>Draft genome sequences of clinical isolates and type strains of oral Veillonella including Veillonella infantum sp., nov.</title>
        <authorList>
            <person name="Mashima I."/>
            <person name="Liao Y.-C."/>
            <person name="Sabharwal A."/>
            <person name="Haase E.M."/>
            <person name="Nakazawa F."/>
            <person name="Scannapieco F.A."/>
        </authorList>
    </citation>
    <scope>NUCLEOTIDE SEQUENCE [LARGE SCALE GENOMIC DNA]</scope>
    <source>
        <strain evidence="4 5">JCM 15641</strain>
    </source>
</reference>
<dbReference type="GO" id="GO:0005506">
    <property type="term" value="F:iron ion binding"/>
    <property type="evidence" value="ECO:0007669"/>
    <property type="project" value="InterPro"/>
</dbReference>
<sequence length="765" mass="83842">MMKQHIGKSYDKVDAKGILTGKPSYTRDFVPKDALIIKALRSPHAQARIKSIDTSKAKLIPGVEAIFTYEDVPNTRYTLAGQTYPEPSAYDALILDPVVRYVGDEVALIVAKDEATALKAMPLIKVEYDVQTPVLDMHTAIDHETIVHPEDDIHNNIPVGQDYKRNICVSYHKRVGDIEAELVKCDYVVEGTYFDQATRQTSMETFNSFGYIDALGRIVIVSSTQIVFHVRRHIAHALGIPASKVRVIKPRIGGGFGSKQTACTELMTAFVTWKLKKPCYLLYDRTEAQTCSTTRHAREWKIRVGATKDGIIKVIDMDSITAAGAHATHCFTTTTAGEHKSVPLYNKATAVHYGTEGVYTNHTPGGAFRGYGATEALWPLECAVNQLADKMGMDPAELRQKNLIAAGEQSIVYAPDEYLDSGLFQDTVNRVKEMARWDERPHSWDIDERYRGGLGMALALQGSGVANIDVASVEVRLGDDGNYILYTGSSDMGTGSNTVLSQMACEVIGCPMEYMTVIESDTDIVPFDPGSYASSTTYVTGTATKMAAEELRNKIIEKFATFFETDVDNIDFDGVVATTKDGSKKMDIHELAPKLVVGPKAEQLSGSATWGSHTSPPPFMASIAEVKVDKQTGKVIPLHFYSCIDCGTVINPKLARVQVEGGVVQAIGMALYEDVRYSSNGRLETNNLMTYKIPTRQDIGELHTDFVESYEPTGGFGAKSIGEVVINTGCPAIQHAIKNAVGADIRTLPMTPEKVFMGMDEKYKA</sequence>
<dbReference type="InterPro" id="IPR016208">
    <property type="entry name" value="Ald_Oxase/xanthine_DH-like"/>
</dbReference>
<dbReference type="RefSeq" id="WP_105090508.1">
    <property type="nucleotide sequence ID" value="NZ_PPDB01000001.1"/>
</dbReference>
<dbReference type="InterPro" id="IPR037165">
    <property type="entry name" value="AldOxase/xan_DH_Mopterin-bd_sf"/>
</dbReference>
<dbReference type="Gene3D" id="3.90.1170.50">
    <property type="entry name" value="Aldehyde oxidase/xanthine dehydrogenase, a/b hammerhead"/>
    <property type="match status" value="1"/>
</dbReference>
<dbReference type="Pfam" id="PF02738">
    <property type="entry name" value="MoCoBD_1"/>
    <property type="match status" value="1"/>
</dbReference>
<accession>A0A2S7ZCW9</accession>
<feature type="domain" description="Aldehyde oxidase/xanthine dehydrogenase a/b hammerhead" evidence="3">
    <location>
        <begin position="20"/>
        <end position="132"/>
    </location>
</feature>
<protein>
    <submittedName>
        <fullName evidence="4">Aldehyde oxidase</fullName>
    </submittedName>
</protein>
<dbReference type="Pfam" id="PF20256">
    <property type="entry name" value="MoCoBD_2"/>
    <property type="match status" value="1"/>
</dbReference>
<dbReference type="Gene3D" id="3.30.365.10">
    <property type="entry name" value="Aldehyde oxidase/xanthine dehydrogenase, molybdopterin binding domain"/>
    <property type="match status" value="4"/>
</dbReference>
<dbReference type="InterPro" id="IPR036856">
    <property type="entry name" value="Ald_Oxase/Xan_DH_a/b_sf"/>
</dbReference>
<organism evidence="4 5">
    <name type="scientific">Veillonella denticariosi JCM 15641</name>
    <dbReference type="NCBI Taxonomy" id="1298594"/>
    <lineage>
        <taxon>Bacteria</taxon>
        <taxon>Bacillati</taxon>
        <taxon>Bacillota</taxon>
        <taxon>Negativicutes</taxon>
        <taxon>Veillonellales</taxon>
        <taxon>Veillonellaceae</taxon>
        <taxon>Veillonella</taxon>
    </lineage>
</organism>
<dbReference type="Proteomes" id="UP000237916">
    <property type="component" value="Unassembled WGS sequence"/>
</dbReference>
<dbReference type="Pfam" id="PF01315">
    <property type="entry name" value="Ald_Xan_dh_C"/>
    <property type="match status" value="1"/>
</dbReference>
<dbReference type="InterPro" id="IPR008274">
    <property type="entry name" value="AldOxase/xan_DH_MoCoBD1"/>
</dbReference>
<dbReference type="OrthoDB" id="41753at2"/>
<dbReference type="PANTHER" id="PTHR11908">
    <property type="entry name" value="XANTHINE DEHYDROGENASE"/>
    <property type="match status" value="1"/>
</dbReference>
<comment type="caution">
    <text evidence="4">The sequence shown here is derived from an EMBL/GenBank/DDBJ whole genome shotgun (WGS) entry which is preliminary data.</text>
</comment>
<name>A0A2S7ZCW9_9FIRM</name>
<evidence type="ECO:0000256" key="2">
    <source>
        <dbReference type="ARBA" id="ARBA00023002"/>
    </source>
</evidence>
<dbReference type="STRING" id="1298594.GCA_001312465_01181"/>
<gene>
    <name evidence="4" type="ORF">VEHSUH05_01325</name>
</gene>
<evidence type="ECO:0000259" key="3">
    <source>
        <dbReference type="SMART" id="SM01008"/>
    </source>
</evidence>
<proteinExistence type="predicted"/>
<dbReference type="AlphaFoldDB" id="A0A2S7ZCW9"/>
<keyword evidence="1" id="KW-0500">Molybdenum</keyword>
<dbReference type="EMBL" id="PPDB01000001">
    <property type="protein sequence ID" value="PQL21091.1"/>
    <property type="molecule type" value="Genomic_DNA"/>
</dbReference>
<evidence type="ECO:0000313" key="4">
    <source>
        <dbReference type="EMBL" id="PQL21091.1"/>
    </source>
</evidence>
<dbReference type="InterPro" id="IPR046867">
    <property type="entry name" value="AldOxase/xan_DH_MoCoBD2"/>
</dbReference>
<evidence type="ECO:0000256" key="1">
    <source>
        <dbReference type="ARBA" id="ARBA00022505"/>
    </source>
</evidence>